<protein>
    <submittedName>
        <fullName evidence="1">Uncharacterized protein</fullName>
    </submittedName>
</protein>
<dbReference type="AlphaFoldDB" id="A0AAV6TXR5"/>
<reference evidence="1 2" key="1">
    <citation type="journal article" date="2022" name="Nat. Ecol. Evol.">
        <title>A masculinizing supergene underlies an exaggerated male reproductive morph in a spider.</title>
        <authorList>
            <person name="Hendrickx F."/>
            <person name="De Corte Z."/>
            <person name="Sonet G."/>
            <person name="Van Belleghem S.M."/>
            <person name="Kostlbacher S."/>
            <person name="Vangestel C."/>
        </authorList>
    </citation>
    <scope>NUCLEOTIDE SEQUENCE [LARGE SCALE GENOMIC DNA]</scope>
    <source>
        <strain evidence="1">W744_W776</strain>
    </source>
</reference>
<keyword evidence="2" id="KW-1185">Reference proteome</keyword>
<comment type="caution">
    <text evidence="1">The sequence shown here is derived from an EMBL/GenBank/DDBJ whole genome shotgun (WGS) entry which is preliminary data.</text>
</comment>
<evidence type="ECO:0000313" key="2">
    <source>
        <dbReference type="Proteomes" id="UP000827092"/>
    </source>
</evidence>
<name>A0AAV6TXR5_9ARAC</name>
<dbReference type="Proteomes" id="UP000827092">
    <property type="component" value="Unassembled WGS sequence"/>
</dbReference>
<accession>A0AAV6TXR5</accession>
<gene>
    <name evidence="1" type="ORF">JTE90_012418</name>
</gene>
<evidence type="ECO:0000313" key="1">
    <source>
        <dbReference type="EMBL" id="KAG8176267.1"/>
    </source>
</evidence>
<organism evidence="1 2">
    <name type="scientific">Oedothorax gibbosus</name>
    <dbReference type="NCBI Taxonomy" id="931172"/>
    <lineage>
        <taxon>Eukaryota</taxon>
        <taxon>Metazoa</taxon>
        <taxon>Ecdysozoa</taxon>
        <taxon>Arthropoda</taxon>
        <taxon>Chelicerata</taxon>
        <taxon>Arachnida</taxon>
        <taxon>Araneae</taxon>
        <taxon>Araneomorphae</taxon>
        <taxon>Entelegynae</taxon>
        <taxon>Araneoidea</taxon>
        <taxon>Linyphiidae</taxon>
        <taxon>Erigoninae</taxon>
        <taxon>Oedothorax</taxon>
    </lineage>
</organism>
<proteinExistence type="predicted"/>
<sequence>MQIDSVLDDPFFDDSLVIDEGPATPNQSACDQSNPLDTIEENVLEYVGGYLAKRLLDKVFLCPQCTKLLTREKVLDSNSYLLYFKEYTETDFGLKWPSKELMTYIRSLSDVLVPAIKTSLYEPKVCENLRSLLGGIEMIIFSNHLEHEMAAKRYFVPAFVHMMVQHTVRILNLKQGSLCKKKRKSHKSN</sequence>
<dbReference type="EMBL" id="JAFNEN010000901">
    <property type="protein sequence ID" value="KAG8176267.1"/>
    <property type="molecule type" value="Genomic_DNA"/>
</dbReference>